<organism evidence="2 3">
    <name type="scientific">Synoicihabitans lomoniglobus</name>
    <dbReference type="NCBI Taxonomy" id="2909285"/>
    <lineage>
        <taxon>Bacteria</taxon>
        <taxon>Pseudomonadati</taxon>
        <taxon>Verrucomicrobiota</taxon>
        <taxon>Opitutia</taxon>
        <taxon>Opitutales</taxon>
        <taxon>Opitutaceae</taxon>
        <taxon>Synoicihabitans</taxon>
    </lineage>
</organism>
<dbReference type="Proteomes" id="UP001218638">
    <property type="component" value="Chromosome"/>
</dbReference>
<dbReference type="KEGG" id="slom:PXH66_01795"/>
<dbReference type="InterPro" id="IPR027417">
    <property type="entry name" value="P-loop_NTPase"/>
</dbReference>
<dbReference type="PANTHER" id="PTHR37512:SF1">
    <property type="entry name" value="NADR_TTD14 AAA DOMAIN-CONTAINING PROTEIN"/>
    <property type="match status" value="1"/>
</dbReference>
<dbReference type="AlphaFoldDB" id="A0AAF0CIM8"/>
<gene>
    <name evidence="2" type="ORF">PXH66_01795</name>
</gene>
<evidence type="ECO:0000313" key="2">
    <source>
        <dbReference type="EMBL" id="WED65582.1"/>
    </source>
</evidence>
<keyword evidence="3" id="KW-1185">Reference proteome</keyword>
<evidence type="ECO:0000313" key="3">
    <source>
        <dbReference type="Proteomes" id="UP001218638"/>
    </source>
</evidence>
<dbReference type="RefSeq" id="WP_330930113.1">
    <property type="nucleotide sequence ID" value="NZ_CP119075.1"/>
</dbReference>
<dbReference type="SUPFAM" id="SSF52540">
    <property type="entry name" value="P-loop containing nucleoside triphosphate hydrolases"/>
    <property type="match status" value="1"/>
</dbReference>
<dbReference type="EMBL" id="CP119075">
    <property type="protein sequence ID" value="WED65582.1"/>
    <property type="molecule type" value="Genomic_DNA"/>
</dbReference>
<reference evidence="2" key="1">
    <citation type="submission" date="2023-03" db="EMBL/GenBank/DDBJ databases">
        <title>Lomoglobus Profundus gen. nov., sp. nov., a novel member of the phylum Verrucomicrobia, isolated from deep-marine sediment of South China Sea.</title>
        <authorList>
            <person name="Ahmad T."/>
            <person name="Ishaq S.E."/>
            <person name="Wang F."/>
        </authorList>
    </citation>
    <scope>NUCLEOTIDE SEQUENCE</scope>
    <source>
        <strain evidence="2">LMO-M01</strain>
    </source>
</reference>
<protein>
    <submittedName>
        <fullName evidence="2">AAA family ATPase</fullName>
    </submittedName>
</protein>
<sequence>MVKRVAIFGTESTGKSSLAAALAAHFDEPCAAEYVREFWDRRGGEIAAWDLATIARGQIANEETAVLAARRVVFCDTDLLTNVLWADVLYDGKISDWVREAAEARSRQYAMYLFCEPDLPWEQDPQRVFADAEAWRQSAERCRAVLMDRGLPCVSIRGTGDARLSQAIAVVEKVLNSNGS</sequence>
<dbReference type="InterPro" id="IPR052735">
    <property type="entry name" value="NAD_biosynth-regulator"/>
</dbReference>
<dbReference type="InterPro" id="IPR038727">
    <property type="entry name" value="NadR/Ttd14_AAA_dom"/>
</dbReference>
<dbReference type="Gene3D" id="3.40.50.300">
    <property type="entry name" value="P-loop containing nucleotide triphosphate hydrolases"/>
    <property type="match status" value="1"/>
</dbReference>
<dbReference type="Pfam" id="PF13521">
    <property type="entry name" value="AAA_28"/>
    <property type="match status" value="1"/>
</dbReference>
<accession>A0AAF0CIM8</accession>
<proteinExistence type="predicted"/>
<feature type="domain" description="NadR/Ttd14 AAA" evidence="1">
    <location>
        <begin position="4"/>
        <end position="163"/>
    </location>
</feature>
<evidence type="ECO:0000259" key="1">
    <source>
        <dbReference type="Pfam" id="PF13521"/>
    </source>
</evidence>
<dbReference type="PANTHER" id="PTHR37512">
    <property type="entry name" value="TRIFUNCTIONAL NAD BIOSYNTHESIS/REGULATOR PROTEIN NADR"/>
    <property type="match status" value="1"/>
</dbReference>
<name>A0AAF0CIM8_9BACT</name>